<dbReference type="Pfam" id="PF00553">
    <property type="entry name" value="CBM_2"/>
    <property type="match status" value="1"/>
</dbReference>
<dbReference type="SMART" id="SM00736">
    <property type="entry name" value="CADG"/>
    <property type="match status" value="1"/>
</dbReference>
<keyword evidence="1" id="KW-0645">Protease</keyword>
<dbReference type="GO" id="GO:0008240">
    <property type="term" value="F:tripeptidyl-peptidase activity"/>
    <property type="evidence" value="ECO:0007669"/>
    <property type="project" value="TreeGrafter"/>
</dbReference>
<evidence type="ECO:0000313" key="7">
    <source>
        <dbReference type="EMBL" id="TDQ00537.1"/>
    </source>
</evidence>
<gene>
    <name evidence="7" type="ORF">EV186_102398</name>
</gene>
<protein>
    <submittedName>
        <fullName evidence="7">Cellulose binding domain-containing protein</fullName>
    </submittedName>
</protein>
<dbReference type="GO" id="GO:0004553">
    <property type="term" value="F:hydrolase activity, hydrolyzing O-glycosyl compounds"/>
    <property type="evidence" value="ECO:0007669"/>
    <property type="project" value="InterPro"/>
</dbReference>
<dbReference type="GO" id="GO:0016020">
    <property type="term" value="C:membrane"/>
    <property type="evidence" value="ECO:0007669"/>
    <property type="project" value="InterPro"/>
</dbReference>
<dbReference type="InterPro" id="IPR023828">
    <property type="entry name" value="Peptidase_S8_Ser-AS"/>
</dbReference>
<evidence type="ECO:0000256" key="1">
    <source>
        <dbReference type="ARBA" id="ARBA00022670"/>
    </source>
</evidence>
<dbReference type="Gene3D" id="3.40.50.200">
    <property type="entry name" value="Peptidase S8/S53 domain"/>
    <property type="match status" value="1"/>
</dbReference>
<feature type="chain" id="PRO_5020962840" evidence="4">
    <location>
        <begin position="47"/>
        <end position="686"/>
    </location>
</feature>
<dbReference type="SUPFAM" id="SSF49313">
    <property type="entry name" value="Cadherin-like"/>
    <property type="match status" value="2"/>
</dbReference>
<evidence type="ECO:0000256" key="2">
    <source>
        <dbReference type="ARBA" id="ARBA00022801"/>
    </source>
</evidence>
<keyword evidence="3" id="KW-0720">Serine protease</keyword>
<dbReference type="CDD" id="cd04056">
    <property type="entry name" value="Peptidases_S53"/>
    <property type="match status" value="1"/>
</dbReference>
<dbReference type="InterPro" id="IPR000209">
    <property type="entry name" value="Peptidase_S8/S53_dom"/>
</dbReference>
<dbReference type="InterPro" id="IPR050819">
    <property type="entry name" value="Tripeptidyl-peptidase_I"/>
</dbReference>
<dbReference type="InterPro" id="IPR015919">
    <property type="entry name" value="Cadherin-like_sf"/>
</dbReference>
<dbReference type="GO" id="GO:0005509">
    <property type="term" value="F:calcium ion binding"/>
    <property type="evidence" value="ECO:0007669"/>
    <property type="project" value="InterPro"/>
</dbReference>
<dbReference type="PROSITE" id="PS51173">
    <property type="entry name" value="CBM2"/>
    <property type="match status" value="1"/>
</dbReference>
<dbReference type="InterPro" id="IPR013783">
    <property type="entry name" value="Ig-like_fold"/>
</dbReference>
<dbReference type="PANTHER" id="PTHR14218:SF15">
    <property type="entry name" value="TRIPEPTIDYL-PEPTIDASE 1"/>
    <property type="match status" value="1"/>
</dbReference>
<dbReference type="PROSITE" id="PS51695">
    <property type="entry name" value="SEDOLISIN"/>
    <property type="match status" value="1"/>
</dbReference>
<feature type="signal peptide" evidence="4">
    <location>
        <begin position="1"/>
        <end position="46"/>
    </location>
</feature>
<dbReference type="EMBL" id="SNXZ01000002">
    <property type="protein sequence ID" value="TDQ00537.1"/>
    <property type="molecule type" value="Genomic_DNA"/>
</dbReference>
<dbReference type="GO" id="GO:0030247">
    <property type="term" value="F:polysaccharide binding"/>
    <property type="evidence" value="ECO:0007669"/>
    <property type="project" value="UniProtKB-UniRule"/>
</dbReference>
<reference evidence="7 8" key="1">
    <citation type="submission" date="2019-03" db="EMBL/GenBank/DDBJ databases">
        <title>Genomic Encyclopedia of Type Strains, Phase IV (KMG-IV): sequencing the most valuable type-strain genomes for metagenomic binning, comparative biology and taxonomic classification.</title>
        <authorList>
            <person name="Goeker M."/>
        </authorList>
    </citation>
    <scope>NUCLEOTIDE SEQUENCE [LARGE SCALE GENOMIC DNA]</scope>
    <source>
        <strain evidence="7 8">DSM 45361</strain>
    </source>
</reference>
<evidence type="ECO:0000259" key="6">
    <source>
        <dbReference type="PROSITE" id="PS51695"/>
    </source>
</evidence>
<dbReference type="InterPro" id="IPR012291">
    <property type="entry name" value="CBM2_carb-bd_dom_sf"/>
</dbReference>
<proteinExistence type="predicted"/>
<dbReference type="GO" id="GO:0004252">
    <property type="term" value="F:serine-type endopeptidase activity"/>
    <property type="evidence" value="ECO:0007669"/>
    <property type="project" value="InterPro"/>
</dbReference>
<name>A0A4R6SG76_LABRH</name>
<feature type="domain" description="Peptidase S53" evidence="6">
    <location>
        <begin position="83"/>
        <end position="410"/>
    </location>
</feature>
<evidence type="ECO:0000256" key="3">
    <source>
        <dbReference type="ARBA" id="ARBA00022825"/>
    </source>
</evidence>
<dbReference type="InterPro" id="IPR030400">
    <property type="entry name" value="Sedolisin_dom"/>
</dbReference>
<accession>A0A4R6SG76</accession>
<keyword evidence="2" id="KW-0378">Hydrolase</keyword>
<sequence length="686" mass="68178">MGVRGQKGWTQQMRVVSAVRRLAVTGAALLAAGLGVAVGQAPVASAATVPQLVPASCATAPAGHAKCQAIQLVPGTSAAPATAVSPTDLQKAYGVTGLKSNGATVAVVDAFHDPNIERDLGDYRSHWGLPPCTKANGCLKVVGQDGSSNLPTQTDSGWATEMTIDVDAVSAVCPDCHILLVEGNTNDDTDLGEAVDSAVRLGAKFVSNSYADHESSIPSDSETHYNHPGVMIAAATGDNGTESGSSTEYPASSPEVVAVGGTTLTPSSNSRGFTETAWNKGGSGCSSKFGKPSYQNVTTSCSKRATSDISAEGDPNTGIVIYQNGATSQWGGTSLATPIVAGIWALAGAPNSGDNAASYPYAHPGNFNDITSGSNGGCGTVVCNAGTGWDGPTGLGTPNGTAGLLPGGGNGSVTVQNPGDQSSTVGQAVNLKITASGGTSPYTFSAKGLPAGLSIDSSSGAISGTPTTAGGPTAVTVTATDSAGKSGTATFNWTVTAVGQPAITNPGNQTGTVGQAVNLPIKATGGTTPYSFSASGLPAGLSIDSSSGTISGTPTTAGQSATTVTVTDANGKTAQASFTWTINPASTSTLKAAFTLDYDYGWGAFGHVTITNTGSTAVTGWKVTFDIPTSEYLWTVNPGTIVSNTGHVVVTGTGTIPAGGTLSVQTTFQVNSGSFVTPANVAATNR</sequence>
<keyword evidence="8" id="KW-1185">Reference proteome</keyword>
<dbReference type="SUPFAM" id="SSF52743">
    <property type="entry name" value="Subtilisin-like"/>
    <property type="match status" value="1"/>
</dbReference>
<organism evidence="7 8">
    <name type="scientific">Labedaea rhizosphaerae</name>
    <dbReference type="NCBI Taxonomy" id="598644"/>
    <lineage>
        <taxon>Bacteria</taxon>
        <taxon>Bacillati</taxon>
        <taxon>Actinomycetota</taxon>
        <taxon>Actinomycetes</taxon>
        <taxon>Pseudonocardiales</taxon>
        <taxon>Pseudonocardiaceae</taxon>
        <taxon>Labedaea</taxon>
    </lineage>
</organism>
<dbReference type="SUPFAM" id="SSF49384">
    <property type="entry name" value="Carbohydrate-binding domain"/>
    <property type="match status" value="1"/>
</dbReference>
<dbReference type="OrthoDB" id="9813435at2"/>
<dbReference type="Pfam" id="PF05345">
    <property type="entry name" value="He_PIG"/>
    <property type="match status" value="2"/>
</dbReference>
<dbReference type="InterPro" id="IPR001919">
    <property type="entry name" value="CBD2"/>
</dbReference>
<dbReference type="InterPro" id="IPR006644">
    <property type="entry name" value="Cadg"/>
</dbReference>
<dbReference type="SMART" id="SM00637">
    <property type="entry name" value="CBD_II"/>
    <property type="match status" value="1"/>
</dbReference>
<dbReference type="GO" id="GO:0005975">
    <property type="term" value="P:carbohydrate metabolic process"/>
    <property type="evidence" value="ECO:0007669"/>
    <property type="project" value="InterPro"/>
</dbReference>
<dbReference type="Pfam" id="PF00082">
    <property type="entry name" value="Peptidase_S8"/>
    <property type="match status" value="1"/>
</dbReference>
<dbReference type="PROSITE" id="PS00138">
    <property type="entry name" value="SUBTILASE_SER"/>
    <property type="match status" value="1"/>
</dbReference>
<comment type="caution">
    <text evidence="7">The sequence shown here is derived from an EMBL/GenBank/DDBJ whole genome shotgun (WGS) entry which is preliminary data.</text>
</comment>
<evidence type="ECO:0000259" key="5">
    <source>
        <dbReference type="PROSITE" id="PS51173"/>
    </source>
</evidence>
<dbReference type="Gene3D" id="2.60.40.10">
    <property type="entry name" value="Immunoglobulins"/>
    <property type="match status" value="2"/>
</dbReference>
<dbReference type="InterPro" id="IPR008965">
    <property type="entry name" value="CBM2/CBM3_carb-bd_dom_sf"/>
</dbReference>
<dbReference type="PANTHER" id="PTHR14218">
    <property type="entry name" value="PROTEASE S8 TRIPEPTIDYL PEPTIDASE I CLN2"/>
    <property type="match status" value="1"/>
</dbReference>
<dbReference type="Gene3D" id="2.60.40.290">
    <property type="match status" value="1"/>
</dbReference>
<dbReference type="Proteomes" id="UP000295444">
    <property type="component" value="Unassembled WGS sequence"/>
</dbReference>
<evidence type="ECO:0000313" key="8">
    <source>
        <dbReference type="Proteomes" id="UP000295444"/>
    </source>
</evidence>
<keyword evidence="4" id="KW-0732">Signal</keyword>
<feature type="domain" description="CBM2" evidence="5">
    <location>
        <begin position="583"/>
        <end position="686"/>
    </location>
</feature>
<dbReference type="InterPro" id="IPR036852">
    <property type="entry name" value="Peptidase_S8/S53_dom_sf"/>
</dbReference>
<dbReference type="AlphaFoldDB" id="A0A4R6SG76"/>
<evidence type="ECO:0000256" key="4">
    <source>
        <dbReference type="SAM" id="SignalP"/>
    </source>
</evidence>
<dbReference type="GO" id="GO:0006508">
    <property type="term" value="P:proteolysis"/>
    <property type="evidence" value="ECO:0007669"/>
    <property type="project" value="UniProtKB-KW"/>
</dbReference>